<evidence type="ECO:0000313" key="2">
    <source>
        <dbReference type="Proteomes" id="UP000244178"/>
    </source>
</evidence>
<dbReference type="Gene3D" id="2.30.30.830">
    <property type="match status" value="1"/>
</dbReference>
<evidence type="ECO:0000313" key="1">
    <source>
        <dbReference type="EMBL" id="PUA42720.1"/>
    </source>
</evidence>
<organism evidence="1 2">
    <name type="scientific">Pseudomonas protegens</name>
    <dbReference type="NCBI Taxonomy" id="380021"/>
    <lineage>
        <taxon>Bacteria</taxon>
        <taxon>Pseudomonadati</taxon>
        <taxon>Pseudomonadota</taxon>
        <taxon>Gammaproteobacteria</taxon>
        <taxon>Pseudomonadales</taxon>
        <taxon>Pseudomonadaceae</taxon>
        <taxon>Pseudomonas</taxon>
    </lineage>
</organism>
<proteinExistence type="predicted"/>
<name>A0A2T6GF00_9PSED</name>
<dbReference type="PROSITE" id="PS51257">
    <property type="entry name" value="PROKAR_LIPOPROTEIN"/>
    <property type="match status" value="1"/>
</dbReference>
<protein>
    <submittedName>
        <fullName evidence="1">Pilus assembly protein PilP</fullName>
    </submittedName>
</protein>
<gene>
    <name evidence="1" type="ORF">C5U62_25410</name>
</gene>
<dbReference type="Proteomes" id="UP000244178">
    <property type="component" value="Unassembled WGS sequence"/>
</dbReference>
<dbReference type="EMBL" id="PYJM01000006">
    <property type="protein sequence ID" value="PUA42720.1"/>
    <property type="molecule type" value="Genomic_DNA"/>
</dbReference>
<dbReference type="PIRSF" id="PIRSF016481">
    <property type="entry name" value="Pilus_assembly_PilP"/>
    <property type="match status" value="1"/>
</dbReference>
<reference evidence="1 2" key="1">
    <citation type="submission" date="2018-03" db="EMBL/GenBank/DDBJ databases">
        <title>Draft genome sequence of the plant growth promoting rhizobacterium Pseudomonas protegens strain BNJ-SS-45 isolated from wheat (Triticum aestivum) rhizosphere.</title>
        <authorList>
            <person name="Bajpai A."/>
            <person name="Shende K."/>
            <person name="Meena N."/>
            <person name="Upadhyayula S.R."/>
            <person name="Suravajhala P."/>
            <person name="Medicherla K.M."/>
            <person name="Johri B.N."/>
        </authorList>
    </citation>
    <scope>NUCLEOTIDE SEQUENCE [LARGE SCALE GENOMIC DNA]</scope>
    <source>
        <strain evidence="1 2">BNJ-SS-45</strain>
    </source>
</reference>
<dbReference type="AlphaFoldDB" id="A0A2T6GF00"/>
<dbReference type="Pfam" id="PF04351">
    <property type="entry name" value="PilP"/>
    <property type="match status" value="1"/>
</dbReference>
<dbReference type="RefSeq" id="WP_108545910.1">
    <property type="nucleotide sequence ID" value="NZ_PYJM01000006.1"/>
</dbReference>
<sequence>MKAWRWLMWACFGLGLCGCEGVADFAETQAFMKQMRRQAPEPIEPLPVVRSYPAFTYDASGLRSPFQPPQSVERVERRWGEQAVRPDPQRPRQYLEGFDIERLQMVGTMSGTSASFALLRSAEGVHRLQIGDYLGRSEGRIVAISESRVEVLEIVADGAGGWQERPRTLLLKKHS</sequence>
<accession>A0A2T6GF00</accession>
<dbReference type="InterPro" id="IPR007446">
    <property type="entry name" value="PilP"/>
</dbReference>
<comment type="caution">
    <text evidence="1">The sequence shown here is derived from an EMBL/GenBank/DDBJ whole genome shotgun (WGS) entry which is preliminary data.</text>
</comment>